<evidence type="ECO:0000313" key="2">
    <source>
        <dbReference type="Proteomes" id="UP000176751"/>
    </source>
</evidence>
<comment type="caution">
    <text evidence="1">The sequence shown here is derived from an EMBL/GenBank/DDBJ whole genome shotgun (WGS) entry which is preliminary data.</text>
</comment>
<name>A0A1F5HFP5_9BACT</name>
<dbReference type="AlphaFoldDB" id="A0A1F5HFP5"/>
<protein>
    <recommendedName>
        <fullName evidence="3">Toxin</fullName>
    </recommendedName>
</protein>
<sequence length="99" mass="11912">MKYKGYRIEFSEEKNLLLQETRGLCFEDVLQAIEKKKILDDLRHSSQKYPHQRILVIEREKYVYAVPYVLDPKRKTVFLKTVYPSRILTEKYMKGGIKK</sequence>
<accession>A0A1F5HFP5</accession>
<dbReference type="EMBL" id="MFCA01000007">
    <property type="protein sequence ID" value="OGE02910.1"/>
    <property type="molecule type" value="Genomic_DNA"/>
</dbReference>
<evidence type="ECO:0008006" key="3">
    <source>
        <dbReference type="Google" id="ProtNLM"/>
    </source>
</evidence>
<dbReference type="Proteomes" id="UP000176751">
    <property type="component" value="Unassembled WGS sequence"/>
</dbReference>
<evidence type="ECO:0000313" key="1">
    <source>
        <dbReference type="EMBL" id="OGE02910.1"/>
    </source>
</evidence>
<reference evidence="1 2" key="1">
    <citation type="journal article" date="2016" name="Nat. Commun.">
        <title>Thousands of microbial genomes shed light on interconnected biogeochemical processes in an aquifer system.</title>
        <authorList>
            <person name="Anantharaman K."/>
            <person name="Brown C.T."/>
            <person name="Hug L.A."/>
            <person name="Sharon I."/>
            <person name="Castelle C.J."/>
            <person name="Probst A.J."/>
            <person name="Thomas B.C."/>
            <person name="Singh A."/>
            <person name="Wilkins M.J."/>
            <person name="Karaoz U."/>
            <person name="Brodie E.L."/>
            <person name="Williams K.H."/>
            <person name="Hubbard S.S."/>
            <person name="Banfield J.F."/>
        </authorList>
    </citation>
    <scope>NUCLEOTIDE SEQUENCE [LARGE SCALE GENOMIC DNA]</scope>
</reference>
<dbReference type="STRING" id="1797737.A2196_03565"/>
<proteinExistence type="predicted"/>
<gene>
    <name evidence="1" type="ORF">A2196_03565</name>
</gene>
<organism evidence="1 2">
    <name type="scientific">Candidatus Curtissbacteria bacterium RIFOXYA1_FULL_41_14</name>
    <dbReference type="NCBI Taxonomy" id="1797737"/>
    <lineage>
        <taxon>Bacteria</taxon>
        <taxon>Candidatus Curtissiibacteriota</taxon>
    </lineage>
</organism>